<dbReference type="PROSITE" id="PS01169">
    <property type="entry name" value="RIBOSOMAL_L21"/>
    <property type="match status" value="1"/>
</dbReference>
<evidence type="ECO:0000313" key="9">
    <source>
        <dbReference type="Proteomes" id="UP001221217"/>
    </source>
</evidence>
<dbReference type="InterPro" id="IPR018258">
    <property type="entry name" value="Ribosomal_bL21_CS"/>
</dbReference>
<dbReference type="NCBIfam" id="TIGR00061">
    <property type="entry name" value="L21"/>
    <property type="match status" value="1"/>
</dbReference>
<comment type="function">
    <text evidence="6 7">This protein binds to 23S rRNA in the presence of protein L20.</text>
</comment>
<evidence type="ECO:0000256" key="7">
    <source>
        <dbReference type="RuleBase" id="RU000562"/>
    </source>
</evidence>
<evidence type="ECO:0000256" key="5">
    <source>
        <dbReference type="ARBA" id="ARBA00023274"/>
    </source>
</evidence>
<gene>
    <name evidence="6 8" type="primary">rplU</name>
    <name evidence="8" type="ORF">PQJ61_09745</name>
</gene>
<name>A0AAJ1IFS2_9SPIO</name>
<dbReference type="GO" id="GO:0003735">
    <property type="term" value="F:structural constituent of ribosome"/>
    <property type="evidence" value="ECO:0007669"/>
    <property type="project" value="InterPro"/>
</dbReference>
<dbReference type="PANTHER" id="PTHR21349:SF0">
    <property type="entry name" value="LARGE RIBOSOMAL SUBUNIT PROTEIN BL21M"/>
    <property type="match status" value="1"/>
</dbReference>
<evidence type="ECO:0000256" key="6">
    <source>
        <dbReference type="HAMAP-Rule" id="MF_01363"/>
    </source>
</evidence>
<sequence length="103" mass="11773">MYALVEIKGKQYKAEKGSLLEVDKIEGEKGDKMEFDSVLMLSGDDVKVGTPYVDGAKVKVTLEEQTKGKKVKIFKYKRRKNYSLRKGHRQKYTTVRVEEIIGA</sequence>
<comment type="similarity">
    <text evidence="1 6 7">Belongs to the bacterial ribosomal protein bL21 family.</text>
</comment>
<protein>
    <recommendedName>
        <fullName evidence="6">Large ribosomal subunit protein bL21</fullName>
    </recommendedName>
</protein>
<keyword evidence="3 6" id="KW-0694">RNA-binding</keyword>
<dbReference type="GO" id="GO:0005840">
    <property type="term" value="C:ribosome"/>
    <property type="evidence" value="ECO:0007669"/>
    <property type="project" value="UniProtKB-KW"/>
</dbReference>
<dbReference type="Pfam" id="PF00829">
    <property type="entry name" value="Ribosomal_L21p"/>
    <property type="match status" value="1"/>
</dbReference>
<dbReference type="InterPro" id="IPR001787">
    <property type="entry name" value="Ribosomal_bL21"/>
</dbReference>
<organism evidence="8 9">
    <name type="scientific">Candidatus Thalassospirochaeta sargassi</name>
    <dbReference type="NCBI Taxonomy" id="3119039"/>
    <lineage>
        <taxon>Bacteria</taxon>
        <taxon>Pseudomonadati</taxon>
        <taxon>Spirochaetota</taxon>
        <taxon>Spirochaetia</taxon>
        <taxon>Spirochaetales</taxon>
        <taxon>Spirochaetaceae</taxon>
        <taxon>Candidatus Thalassospirochaeta</taxon>
    </lineage>
</organism>
<dbReference type="GO" id="GO:0019843">
    <property type="term" value="F:rRNA binding"/>
    <property type="evidence" value="ECO:0007669"/>
    <property type="project" value="UniProtKB-UniRule"/>
</dbReference>
<accession>A0AAJ1IFS2</accession>
<evidence type="ECO:0000256" key="3">
    <source>
        <dbReference type="ARBA" id="ARBA00022884"/>
    </source>
</evidence>
<dbReference type="InterPro" id="IPR028909">
    <property type="entry name" value="bL21-like"/>
</dbReference>
<dbReference type="HAMAP" id="MF_01363">
    <property type="entry name" value="Ribosomal_bL21"/>
    <property type="match status" value="1"/>
</dbReference>
<dbReference type="GO" id="GO:0006412">
    <property type="term" value="P:translation"/>
    <property type="evidence" value="ECO:0007669"/>
    <property type="project" value="UniProtKB-UniRule"/>
</dbReference>
<dbReference type="AlphaFoldDB" id="A0AAJ1IFS2"/>
<dbReference type="GO" id="GO:1990904">
    <property type="term" value="C:ribonucleoprotein complex"/>
    <property type="evidence" value="ECO:0007669"/>
    <property type="project" value="UniProtKB-KW"/>
</dbReference>
<evidence type="ECO:0000256" key="1">
    <source>
        <dbReference type="ARBA" id="ARBA00008563"/>
    </source>
</evidence>
<keyword evidence="4 6" id="KW-0689">Ribosomal protein</keyword>
<keyword evidence="5 6" id="KW-0687">Ribonucleoprotein</keyword>
<evidence type="ECO:0000256" key="4">
    <source>
        <dbReference type="ARBA" id="ARBA00022980"/>
    </source>
</evidence>
<comment type="subunit">
    <text evidence="6">Part of the 50S ribosomal subunit. Contacts protein L20.</text>
</comment>
<evidence type="ECO:0000313" key="8">
    <source>
        <dbReference type="EMBL" id="MDC7227033.1"/>
    </source>
</evidence>
<reference evidence="8 9" key="1">
    <citation type="submission" date="2022-12" db="EMBL/GenBank/DDBJ databases">
        <title>Metagenome assembled genome from gulf of manar.</title>
        <authorList>
            <person name="Kohli P."/>
            <person name="Pk S."/>
            <person name="Venkata Ramana C."/>
            <person name="Sasikala C."/>
        </authorList>
    </citation>
    <scope>NUCLEOTIDE SEQUENCE [LARGE SCALE GENOMIC DNA]</scope>
    <source>
        <strain evidence="8">JB008</strain>
    </source>
</reference>
<dbReference type="SUPFAM" id="SSF141091">
    <property type="entry name" value="L21p-like"/>
    <property type="match status" value="1"/>
</dbReference>
<evidence type="ECO:0000256" key="2">
    <source>
        <dbReference type="ARBA" id="ARBA00022730"/>
    </source>
</evidence>
<keyword evidence="2 6" id="KW-0699">rRNA-binding</keyword>
<dbReference type="EMBL" id="JAQQAL010000022">
    <property type="protein sequence ID" value="MDC7227033.1"/>
    <property type="molecule type" value="Genomic_DNA"/>
</dbReference>
<dbReference type="InterPro" id="IPR036164">
    <property type="entry name" value="bL21-like_sf"/>
</dbReference>
<dbReference type="Proteomes" id="UP001221217">
    <property type="component" value="Unassembled WGS sequence"/>
</dbReference>
<proteinExistence type="inferred from homology"/>
<comment type="caution">
    <text evidence="8">The sequence shown here is derived from an EMBL/GenBank/DDBJ whole genome shotgun (WGS) entry which is preliminary data.</text>
</comment>
<dbReference type="GO" id="GO:0005737">
    <property type="term" value="C:cytoplasm"/>
    <property type="evidence" value="ECO:0007669"/>
    <property type="project" value="UniProtKB-ARBA"/>
</dbReference>
<dbReference type="PANTHER" id="PTHR21349">
    <property type="entry name" value="50S RIBOSOMAL PROTEIN L21"/>
    <property type="match status" value="1"/>
</dbReference>